<sequence length="250" mass="26434">MALDPDHHFSAVHFWLTASQNCSDCMLDVMQIQLNSPFGYDEDFEIDFKSATSSCSATGYTFTSPATYALSSSTAAPSSSASSGPACSNPYKMQDDDTCASIALAQNVSTEGILNSGGISSSCSNLYAVGSLCLPPPCVLYQVQVDDTCESILEAYPDITGSQFLAWNPNVNRICGNLMYFTDTYICVGPPGGSLDPVASSTPVSSSTPLETPSSRATTPALKPSNAPPLSTSRCGKWYVVKQEDNCQSI</sequence>
<protein>
    <recommendedName>
        <fullName evidence="4">LysM domain-containing protein</fullName>
    </recommendedName>
</protein>
<feature type="domain" description="LysM" evidence="4">
    <location>
        <begin position="89"/>
        <end position="134"/>
    </location>
</feature>
<proteinExistence type="predicted"/>
<evidence type="ECO:0000256" key="1">
    <source>
        <dbReference type="ARBA" id="ARBA00022669"/>
    </source>
</evidence>
<dbReference type="Gene3D" id="3.10.350.10">
    <property type="entry name" value="LysM domain"/>
    <property type="match status" value="2"/>
</dbReference>
<keyword evidence="2" id="KW-0843">Virulence</keyword>
<dbReference type="InterPro" id="IPR018392">
    <property type="entry name" value="LysM"/>
</dbReference>
<reference evidence="6" key="1">
    <citation type="journal article" date="2017" name="Genome Biol.">
        <title>Comparative genomics reveals high biological diversity and specific adaptations in the industrially and medically important fungal genus Aspergillus.</title>
        <authorList>
            <person name="de Vries R.P."/>
            <person name="Riley R."/>
            <person name="Wiebenga A."/>
            <person name="Aguilar-Osorio G."/>
            <person name="Amillis S."/>
            <person name="Uchima C.A."/>
            <person name="Anderluh G."/>
            <person name="Asadollahi M."/>
            <person name="Askin M."/>
            <person name="Barry K."/>
            <person name="Battaglia E."/>
            <person name="Bayram O."/>
            <person name="Benocci T."/>
            <person name="Braus-Stromeyer S.A."/>
            <person name="Caldana C."/>
            <person name="Canovas D."/>
            <person name="Cerqueira G.C."/>
            <person name="Chen F."/>
            <person name="Chen W."/>
            <person name="Choi C."/>
            <person name="Clum A."/>
            <person name="Dos Santos R.A."/>
            <person name="Damasio A.R."/>
            <person name="Diallinas G."/>
            <person name="Emri T."/>
            <person name="Fekete E."/>
            <person name="Flipphi M."/>
            <person name="Freyberg S."/>
            <person name="Gallo A."/>
            <person name="Gournas C."/>
            <person name="Habgood R."/>
            <person name="Hainaut M."/>
            <person name="Harispe M.L."/>
            <person name="Henrissat B."/>
            <person name="Hilden K.S."/>
            <person name="Hope R."/>
            <person name="Hossain A."/>
            <person name="Karabika E."/>
            <person name="Karaffa L."/>
            <person name="Karanyi Z."/>
            <person name="Krasevec N."/>
            <person name="Kuo A."/>
            <person name="Kusch H."/>
            <person name="LaButti K."/>
            <person name="Lagendijk E.L."/>
            <person name="Lapidus A."/>
            <person name="Levasseur A."/>
            <person name="Lindquist E."/>
            <person name="Lipzen A."/>
            <person name="Logrieco A.F."/>
            <person name="MacCabe A."/>
            <person name="Maekelae M.R."/>
            <person name="Malavazi I."/>
            <person name="Melin P."/>
            <person name="Meyer V."/>
            <person name="Mielnichuk N."/>
            <person name="Miskei M."/>
            <person name="Molnar A.P."/>
            <person name="Mule G."/>
            <person name="Ngan C.Y."/>
            <person name="Orejas M."/>
            <person name="Orosz E."/>
            <person name="Ouedraogo J.P."/>
            <person name="Overkamp K.M."/>
            <person name="Park H.-S."/>
            <person name="Perrone G."/>
            <person name="Piumi F."/>
            <person name="Punt P.J."/>
            <person name="Ram A.F."/>
            <person name="Ramon A."/>
            <person name="Rauscher S."/>
            <person name="Record E."/>
            <person name="Riano-Pachon D.M."/>
            <person name="Robert V."/>
            <person name="Roehrig J."/>
            <person name="Ruller R."/>
            <person name="Salamov A."/>
            <person name="Salih N.S."/>
            <person name="Samson R.A."/>
            <person name="Sandor E."/>
            <person name="Sanguinetti M."/>
            <person name="Schuetze T."/>
            <person name="Sepcic K."/>
            <person name="Shelest E."/>
            <person name="Sherlock G."/>
            <person name="Sophianopoulou V."/>
            <person name="Squina F.M."/>
            <person name="Sun H."/>
            <person name="Susca A."/>
            <person name="Todd R.B."/>
            <person name="Tsang A."/>
            <person name="Unkles S.E."/>
            <person name="van de Wiele N."/>
            <person name="van Rossen-Uffink D."/>
            <person name="Oliveira J.V."/>
            <person name="Vesth T.C."/>
            <person name="Visser J."/>
            <person name="Yu J.-H."/>
            <person name="Zhou M."/>
            <person name="Andersen M.R."/>
            <person name="Archer D.B."/>
            <person name="Baker S.E."/>
            <person name="Benoit I."/>
            <person name="Brakhage A.A."/>
            <person name="Braus G.H."/>
            <person name="Fischer R."/>
            <person name="Frisvad J.C."/>
            <person name="Goldman G.H."/>
            <person name="Houbraken J."/>
            <person name="Oakley B."/>
            <person name="Pocsi I."/>
            <person name="Scazzocchio C."/>
            <person name="Seiboth B."/>
            <person name="vanKuyk P.A."/>
            <person name="Wortman J."/>
            <person name="Dyer P.S."/>
            <person name="Grigoriev I.V."/>
        </authorList>
    </citation>
    <scope>NUCLEOTIDE SEQUENCE [LARGE SCALE GENOMIC DNA]</scope>
    <source>
        <strain evidence="6">CBS 516.65</strain>
    </source>
</reference>
<dbReference type="OrthoDB" id="5985073at2759"/>
<dbReference type="CDD" id="cd00118">
    <property type="entry name" value="LysM"/>
    <property type="match status" value="1"/>
</dbReference>
<feature type="compositionally biased region" description="Low complexity" evidence="3">
    <location>
        <begin position="200"/>
        <end position="215"/>
    </location>
</feature>
<organism evidence="5 6">
    <name type="scientific">Aspergillus glaucus CBS 516.65</name>
    <dbReference type="NCBI Taxonomy" id="1160497"/>
    <lineage>
        <taxon>Eukaryota</taxon>
        <taxon>Fungi</taxon>
        <taxon>Dikarya</taxon>
        <taxon>Ascomycota</taxon>
        <taxon>Pezizomycotina</taxon>
        <taxon>Eurotiomycetes</taxon>
        <taxon>Eurotiomycetidae</taxon>
        <taxon>Eurotiales</taxon>
        <taxon>Aspergillaceae</taxon>
        <taxon>Aspergillus</taxon>
        <taxon>Aspergillus subgen. Aspergillus</taxon>
    </lineage>
</organism>
<evidence type="ECO:0000256" key="3">
    <source>
        <dbReference type="SAM" id="MobiDB-lite"/>
    </source>
</evidence>
<dbReference type="InterPro" id="IPR036779">
    <property type="entry name" value="LysM_dom_sf"/>
</dbReference>
<dbReference type="PANTHER" id="PTHR34997:SF1">
    <property type="entry name" value="PEPTIDOGLYCAN-BINDING LYSIN DOMAIN"/>
    <property type="match status" value="1"/>
</dbReference>
<dbReference type="RefSeq" id="XP_022404455.1">
    <property type="nucleotide sequence ID" value="XM_022548720.1"/>
</dbReference>
<dbReference type="VEuPathDB" id="FungiDB:ASPGLDRAFT_63882"/>
<dbReference type="Proteomes" id="UP000184300">
    <property type="component" value="Unassembled WGS sequence"/>
</dbReference>
<dbReference type="InterPro" id="IPR052210">
    <property type="entry name" value="LysM1-like"/>
</dbReference>
<dbReference type="GeneID" id="34464980"/>
<feature type="region of interest" description="Disordered" evidence="3">
    <location>
        <begin position="198"/>
        <end position="231"/>
    </location>
</feature>
<evidence type="ECO:0000313" key="5">
    <source>
        <dbReference type="EMBL" id="OJJ87772.1"/>
    </source>
</evidence>
<evidence type="ECO:0000313" key="6">
    <source>
        <dbReference type="Proteomes" id="UP000184300"/>
    </source>
</evidence>
<evidence type="ECO:0000259" key="4">
    <source>
        <dbReference type="PROSITE" id="PS51782"/>
    </source>
</evidence>
<dbReference type="AlphaFoldDB" id="A0A1L9VV34"/>
<keyword evidence="1" id="KW-0147">Chitin-binding</keyword>
<name>A0A1L9VV34_ASPGL</name>
<dbReference type="PANTHER" id="PTHR34997">
    <property type="entry name" value="AM15"/>
    <property type="match status" value="1"/>
</dbReference>
<dbReference type="EMBL" id="KV878890">
    <property type="protein sequence ID" value="OJJ87772.1"/>
    <property type="molecule type" value="Genomic_DNA"/>
</dbReference>
<accession>A0A1L9VV34</accession>
<evidence type="ECO:0000256" key="2">
    <source>
        <dbReference type="ARBA" id="ARBA00023026"/>
    </source>
</evidence>
<feature type="domain" description="LysM" evidence="4">
    <location>
        <begin position="139"/>
        <end position="186"/>
    </location>
</feature>
<dbReference type="Pfam" id="PF01476">
    <property type="entry name" value="LysM"/>
    <property type="match status" value="1"/>
</dbReference>
<dbReference type="PROSITE" id="PS51782">
    <property type="entry name" value="LYSM"/>
    <property type="match status" value="2"/>
</dbReference>
<dbReference type="GO" id="GO:0008061">
    <property type="term" value="F:chitin binding"/>
    <property type="evidence" value="ECO:0007669"/>
    <property type="project" value="UniProtKB-KW"/>
</dbReference>
<keyword evidence="6" id="KW-1185">Reference proteome</keyword>
<gene>
    <name evidence="5" type="ORF">ASPGLDRAFT_63882</name>
</gene>
<dbReference type="STRING" id="1160497.A0A1L9VV34"/>